<name>A0A0A1UQ31_9HYPO</name>
<dbReference type="HOGENOM" id="CLU_1635799_0_0_1"/>
<evidence type="ECO:0000313" key="1">
    <source>
        <dbReference type="EMBL" id="EXU96990.1"/>
    </source>
</evidence>
<protein>
    <submittedName>
        <fullName evidence="1">Uncharacterized protein</fullName>
    </submittedName>
</protein>
<evidence type="ECO:0000313" key="2">
    <source>
        <dbReference type="Proteomes" id="UP000030151"/>
    </source>
</evidence>
<sequence>MCTYQLEVCPEQKMITSYKCDYCDPCLANIAYFRAPEWTQLMYGSSGLSCSKPMECCEGVSINVTVKVRTPTDELQTRFNLFSRLAAKDDGTSAANGTGALTSGHFHTGIGGHRRITSHPHPYPNPTRYKLLTPNSNESYAKWYTRGLLALTSTDVASRYMK</sequence>
<proteinExistence type="predicted"/>
<dbReference type="AlphaFoldDB" id="A0A0A1UQ31"/>
<dbReference type="EMBL" id="JELW01000042">
    <property type="protein sequence ID" value="EXU96990.1"/>
    <property type="molecule type" value="Genomic_DNA"/>
</dbReference>
<reference evidence="1 2" key="1">
    <citation type="submission" date="2014-02" db="EMBL/GenBank/DDBJ databases">
        <title>The genome sequence of the entomopathogenic fungus Metarhizium robertsii ARSEF 2575.</title>
        <authorList>
            <person name="Giuliano Garisto Donzelli B."/>
            <person name="Roe B.A."/>
            <person name="Macmil S.L."/>
            <person name="Krasnoff S.B."/>
            <person name="Gibson D.M."/>
        </authorList>
    </citation>
    <scope>NUCLEOTIDE SEQUENCE [LARGE SCALE GENOMIC DNA]</scope>
    <source>
        <strain evidence="1 2">ARSEF 2575</strain>
    </source>
</reference>
<organism evidence="1 2">
    <name type="scientific">Metarhizium robertsii</name>
    <dbReference type="NCBI Taxonomy" id="568076"/>
    <lineage>
        <taxon>Eukaryota</taxon>
        <taxon>Fungi</taxon>
        <taxon>Dikarya</taxon>
        <taxon>Ascomycota</taxon>
        <taxon>Pezizomycotina</taxon>
        <taxon>Sordariomycetes</taxon>
        <taxon>Hypocreomycetidae</taxon>
        <taxon>Hypocreales</taxon>
        <taxon>Clavicipitaceae</taxon>
        <taxon>Metarhizium</taxon>
    </lineage>
</organism>
<gene>
    <name evidence="1" type="ORF">X797_009907</name>
</gene>
<accession>A0A0A1UQ31</accession>
<dbReference type="Proteomes" id="UP000030151">
    <property type="component" value="Unassembled WGS sequence"/>
</dbReference>
<comment type="caution">
    <text evidence="1">The sequence shown here is derived from an EMBL/GenBank/DDBJ whole genome shotgun (WGS) entry which is preliminary data.</text>
</comment>